<evidence type="ECO:0000313" key="3">
    <source>
        <dbReference type="Proteomes" id="UP001152799"/>
    </source>
</evidence>
<evidence type="ECO:0000256" key="1">
    <source>
        <dbReference type="SAM" id="MobiDB-lite"/>
    </source>
</evidence>
<proteinExistence type="predicted"/>
<sequence>MDNAKELNIVDPATNINYSLLVDEEDYNRALNDDAFLSMLLTHAKTDDNMKVSEQTELDEDTPASPAMANLETETKDTEVSFILPPRTNKNHDLEELLITEVQIRPPLWDARLPLVERSKPPNPSGKNYDKYPNIDVTCLQKKWKNLKDTYLKTKSTVEAYIPTTSSYADNINKASVPKEPEKEIIPPHPNKRKLPATQKLDSPQKKNLKAIEKISETPEPEEDKINPICLKISTMLEKMPMKERSIAEIELLKKAFDFSQPYL</sequence>
<reference evidence="2" key="1">
    <citation type="submission" date="2022-01" db="EMBL/GenBank/DDBJ databases">
        <authorList>
            <person name="King R."/>
        </authorList>
    </citation>
    <scope>NUCLEOTIDE SEQUENCE</scope>
</reference>
<protein>
    <recommendedName>
        <fullName evidence="4">BESS domain-containing protein</fullName>
    </recommendedName>
</protein>
<evidence type="ECO:0008006" key="4">
    <source>
        <dbReference type="Google" id="ProtNLM"/>
    </source>
</evidence>
<gene>
    <name evidence="2" type="ORF">CEUTPL_LOCUS4107</name>
</gene>
<keyword evidence="3" id="KW-1185">Reference proteome</keyword>
<dbReference type="AlphaFoldDB" id="A0A9N9QBE9"/>
<dbReference type="EMBL" id="OU892289">
    <property type="protein sequence ID" value="CAG9763443.1"/>
    <property type="molecule type" value="Genomic_DNA"/>
</dbReference>
<feature type="region of interest" description="Disordered" evidence="1">
    <location>
        <begin position="179"/>
        <end position="207"/>
    </location>
</feature>
<accession>A0A9N9QBE9</accession>
<organism evidence="2 3">
    <name type="scientific">Ceutorhynchus assimilis</name>
    <name type="common">cabbage seed weevil</name>
    <dbReference type="NCBI Taxonomy" id="467358"/>
    <lineage>
        <taxon>Eukaryota</taxon>
        <taxon>Metazoa</taxon>
        <taxon>Ecdysozoa</taxon>
        <taxon>Arthropoda</taxon>
        <taxon>Hexapoda</taxon>
        <taxon>Insecta</taxon>
        <taxon>Pterygota</taxon>
        <taxon>Neoptera</taxon>
        <taxon>Endopterygota</taxon>
        <taxon>Coleoptera</taxon>
        <taxon>Polyphaga</taxon>
        <taxon>Cucujiformia</taxon>
        <taxon>Curculionidae</taxon>
        <taxon>Ceutorhynchinae</taxon>
        <taxon>Ceutorhynchus</taxon>
    </lineage>
</organism>
<dbReference type="OrthoDB" id="6159213at2759"/>
<name>A0A9N9QBE9_9CUCU</name>
<evidence type="ECO:0000313" key="2">
    <source>
        <dbReference type="EMBL" id="CAG9763443.1"/>
    </source>
</evidence>
<dbReference type="Proteomes" id="UP001152799">
    <property type="component" value="Chromosome 13"/>
</dbReference>